<dbReference type="AlphaFoldDB" id="A0A5B8XU19"/>
<dbReference type="GO" id="GO:0015031">
    <property type="term" value="P:protein transport"/>
    <property type="evidence" value="ECO:0007669"/>
    <property type="project" value="UniProtKB-KW"/>
</dbReference>
<dbReference type="Proteomes" id="UP000321595">
    <property type="component" value="Chromosome"/>
</dbReference>
<evidence type="ECO:0000256" key="2">
    <source>
        <dbReference type="ARBA" id="ARBA00005811"/>
    </source>
</evidence>
<evidence type="ECO:0000256" key="3">
    <source>
        <dbReference type="ARBA" id="ARBA00022475"/>
    </source>
</evidence>
<organism evidence="8 9">
    <name type="scientific">Microvenator marinus</name>
    <dbReference type="NCBI Taxonomy" id="2600177"/>
    <lineage>
        <taxon>Bacteria</taxon>
        <taxon>Deltaproteobacteria</taxon>
        <taxon>Bradymonadales</taxon>
        <taxon>Microvenatoraceae</taxon>
        <taxon>Microvenator</taxon>
    </lineage>
</organism>
<sequence>MSDGFTQSDEQFILEQRARQKKAGRRKKKALEEPGGLGMNSLMDIMVIILVFLLKNYGDEPIKVIGEDLKAPESATQLTPEDMTTITVSQKAILVNNTKTVDVKQGAVDKSMKKGGEASLLIQPLFEGLQEEIAKKKREMRVLGQTYEPTATIIADQSTPFRLVTEVMYTAGQAELNQFKFAVVKVNRDSFGGAE</sequence>
<evidence type="ECO:0000313" key="8">
    <source>
        <dbReference type="EMBL" id="QED29065.1"/>
    </source>
</evidence>
<reference evidence="8 9" key="1">
    <citation type="submission" date="2019-08" db="EMBL/GenBank/DDBJ databases">
        <authorList>
            <person name="Liang Q."/>
        </authorList>
    </citation>
    <scope>NUCLEOTIDE SEQUENCE [LARGE SCALE GENOMIC DNA]</scope>
    <source>
        <strain evidence="8 9">V1718</strain>
    </source>
</reference>
<comment type="similarity">
    <text evidence="2 7">Belongs to the ExbD/TolR family.</text>
</comment>
<protein>
    <recommendedName>
        <fullName evidence="10">Biopolymer transporter ExbD</fullName>
    </recommendedName>
</protein>
<dbReference type="KEGG" id="bbae:FRD01_17835"/>
<dbReference type="GO" id="GO:0022857">
    <property type="term" value="F:transmembrane transporter activity"/>
    <property type="evidence" value="ECO:0007669"/>
    <property type="project" value="InterPro"/>
</dbReference>
<accession>A0A5B8XU19</accession>
<evidence type="ECO:0000256" key="1">
    <source>
        <dbReference type="ARBA" id="ARBA00004162"/>
    </source>
</evidence>
<evidence type="ECO:0000256" key="6">
    <source>
        <dbReference type="ARBA" id="ARBA00023136"/>
    </source>
</evidence>
<proteinExistence type="inferred from homology"/>
<evidence type="ECO:0000256" key="7">
    <source>
        <dbReference type="RuleBase" id="RU003879"/>
    </source>
</evidence>
<dbReference type="EMBL" id="CP042467">
    <property type="protein sequence ID" value="QED29065.1"/>
    <property type="molecule type" value="Genomic_DNA"/>
</dbReference>
<evidence type="ECO:0000313" key="9">
    <source>
        <dbReference type="Proteomes" id="UP000321595"/>
    </source>
</evidence>
<keyword evidence="9" id="KW-1185">Reference proteome</keyword>
<name>A0A5B8XU19_9DELT</name>
<comment type="subcellular location">
    <subcellularLocation>
        <location evidence="1">Cell membrane</location>
        <topology evidence="1">Single-pass membrane protein</topology>
    </subcellularLocation>
    <subcellularLocation>
        <location evidence="7">Cell membrane</location>
        <topology evidence="7">Single-pass type II membrane protein</topology>
    </subcellularLocation>
</comment>
<keyword evidence="7" id="KW-0813">Transport</keyword>
<dbReference type="RefSeq" id="WP_146962048.1">
    <property type="nucleotide sequence ID" value="NZ_CP042467.1"/>
</dbReference>
<dbReference type="InterPro" id="IPR003400">
    <property type="entry name" value="ExbD"/>
</dbReference>
<dbReference type="OrthoDB" id="5504509at2"/>
<evidence type="ECO:0000256" key="5">
    <source>
        <dbReference type="ARBA" id="ARBA00022989"/>
    </source>
</evidence>
<gene>
    <name evidence="8" type="ORF">FRD01_17835</name>
</gene>
<dbReference type="Pfam" id="PF02472">
    <property type="entry name" value="ExbD"/>
    <property type="match status" value="1"/>
</dbReference>
<keyword evidence="5" id="KW-1133">Transmembrane helix</keyword>
<dbReference type="GO" id="GO:0005886">
    <property type="term" value="C:plasma membrane"/>
    <property type="evidence" value="ECO:0007669"/>
    <property type="project" value="UniProtKB-SubCell"/>
</dbReference>
<evidence type="ECO:0000256" key="4">
    <source>
        <dbReference type="ARBA" id="ARBA00022692"/>
    </source>
</evidence>
<keyword evidence="3" id="KW-1003">Cell membrane</keyword>
<keyword evidence="6" id="KW-0472">Membrane</keyword>
<evidence type="ECO:0008006" key="10">
    <source>
        <dbReference type="Google" id="ProtNLM"/>
    </source>
</evidence>
<keyword evidence="4 7" id="KW-0812">Transmembrane</keyword>
<keyword evidence="7" id="KW-0653">Protein transport</keyword>